<evidence type="ECO:0000313" key="3">
    <source>
        <dbReference type="Proteomes" id="UP000812031"/>
    </source>
</evidence>
<name>A0ABS6XWP4_9FLAO</name>
<evidence type="ECO:0008006" key="4">
    <source>
        <dbReference type="Google" id="ProtNLM"/>
    </source>
</evidence>
<accession>A0ABS6XWP4</accession>
<proteinExistence type="predicted"/>
<protein>
    <recommendedName>
        <fullName evidence="4">Fibronectin type-III domain-containing protein</fullName>
    </recommendedName>
</protein>
<gene>
    <name evidence="2" type="ORF">KZH69_11490</name>
</gene>
<dbReference type="EMBL" id="JAHWYN010000009">
    <property type="protein sequence ID" value="MBW4361108.1"/>
    <property type="molecule type" value="Genomic_DNA"/>
</dbReference>
<comment type="caution">
    <text evidence="2">The sequence shown here is derived from an EMBL/GenBank/DDBJ whole genome shotgun (WGS) entry which is preliminary data.</text>
</comment>
<dbReference type="RefSeq" id="WP_219317591.1">
    <property type="nucleotide sequence ID" value="NZ_JAHWYN010000009.1"/>
</dbReference>
<evidence type="ECO:0000313" key="2">
    <source>
        <dbReference type="EMBL" id="MBW4361108.1"/>
    </source>
</evidence>
<reference evidence="2 3" key="1">
    <citation type="submission" date="2021-07" db="EMBL/GenBank/DDBJ databases">
        <title>Flavobacterium sp. nov. isolated from sediment on the Taihu Lake.</title>
        <authorList>
            <person name="Qu J.-H."/>
        </authorList>
    </citation>
    <scope>NUCLEOTIDE SEQUENCE [LARGE SCALE GENOMIC DNA]</scope>
    <source>
        <strain evidence="2 3">NAS39</strain>
    </source>
</reference>
<sequence>MKQFLRVLLFCFCIPSLSIGQSIFSNPINGVNPNDSNPYTSGQIVSSDITVSGIGRGSGIFGINANNRYDARSWKSDELDSNTYFEFSLTPNPTKEIDFVSFVYTGQISENGPTRFALRSSVDGFTSDVGTVLATGATVSLSSSNFQNISSPITFRLYGWGANAGTGTFSVNDFEFRGIVSCVISSVPILTEIALPCLATSFELSWNESEDALDYFIDVATDSDFVNSLSGYQNKEIGNVLMESILGLKPGESCFVRLRSANSCGVSANSNTIRVSPVETIYNHGWSNGIPDRNKKVRFSSDFLIDSALEACSCQIDSGVAVKVESGSVLQLENELSVLGTASLTFENDASLVQVNDLAVNTGDIIYRRITAPMKNFDFTYWSSPVKNQVLNILSPNTFYDKYFSFADNKWVTENGNSTMNPAGKGFIIRVPKPNIAYANGEYWNGVDVYYKQQVQFVGMPYNGIINISVLEGQNNLIGNPYPSAVDADSFILKNASVLYGALYFWTHNSTATKTGNQYFYNSDDYATYNLTGGTRTAVEASTGGGFPSGKIAAGQSFFVGSKVAGSFEFNNAMRIFQPGLNNQFFKNEKTKERENVAKNRIWLNFTSAKGVFKQLLVGYIDGATNDLDDLYDGISFNGNSDVDFYSINKIKKLSIQGRALPFYELDSVPLGYKSKLGDTFTISIDQVDGLFNKRQIFLEDKSNGVIHNLGKSPYVFSTQNGEYNERFVLRYTSAKESVLKNDVFDNSKQQFEIAIQGNQLNFKSINVDLSTVFIYDLKGALLYQRTRIDNRQIVVSNLILKHQILIVKTVFGDNTSRTDKVFF</sequence>
<dbReference type="Proteomes" id="UP000812031">
    <property type="component" value="Unassembled WGS sequence"/>
</dbReference>
<feature type="chain" id="PRO_5047409226" description="Fibronectin type-III domain-containing protein" evidence="1">
    <location>
        <begin position="21"/>
        <end position="824"/>
    </location>
</feature>
<keyword evidence="3" id="KW-1185">Reference proteome</keyword>
<organism evidence="2 3">
    <name type="scientific">Flavobacterium taihuense</name>
    <dbReference type="NCBI Taxonomy" id="2857508"/>
    <lineage>
        <taxon>Bacteria</taxon>
        <taxon>Pseudomonadati</taxon>
        <taxon>Bacteroidota</taxon>
        <taxon>Flavobacteriia</taxon>
        <taxon>Flavobacteriales</taxon>
        <taxon>Flavobacteriaceae</taxon>
        <taxon>Flavobacterium</taxon>
    </lineage>
</organism>
<feature type="signal peptide" evidence="1">
    <location>
        <begin position="1"/>
        <end position="20"/>
    </location>
</feature>
<keyword evidence="1" id="KW-0732">Signal</keyword>
<evidence type="ECO:0000256" key="1">
    <source>
        <dbReference type="SAM" id="SignalP"/>
    </source>
</evidence>